<evidence type="ECO:0000259" key="5">
    <source>
        <dbReference type="PROSITE" id="PS51935"/>
    </source>
</evidence>
<dbReference type="GO" id="GO:0008234">
    <property type="term" value="F:cysteine-type peptidase activity"/>
    <property type="evidence" value="ECO:0007669"/>
    <property type="project" value="UniProtKB-KW"/>
</dbReference>
<organism evidence="6 7">
    <name type="scientific">Daejeonella rubra</name>
    <dbReference type="NCBI Taxonomy" id="990371"/>
    <lineage>
        <taxon>Bacteria</taxon>
        <taxon>Pseudomonadati</taxon>
        <taxon>Bacteroidota</taxon>
        <taxon>Sphingobacteriia</taxon>
        <taxon>Sphingobacteriales</taxon>
        <taxon>Sphingobacteriaceae</taxon>
        <taxon>Daejeonella</taxon>
    </lineage>
</organism>
<evidence type="ECO:0000256" key="1">
    <source>
        <dbReference type="ARBA" id="ARBA00007074"/>
    </source>
</evidence>
<dbReference type="InterPro" id="IPR000064">
    <property type="entry name" value="NLP_P60_dom"/>
</dbReference>
<reference evidence="7" key="1">
    <citation type="submission" date="2016-10" db="EMBL/GenBank/DDBJ databases">
        <authorList>
            <person name="Varghese N."/>
            <person name="Submissions S."/>
        </authorList>
    </citation>
    <scope>NUCLEOTIDE SEQUENCE [LARGE SCALE GENOMIC DNA]</scope>
    <source>
        <strain evidence="7">DSM 24536</strain>
    </source>
</reference>
<dbReference type="Proteomes" id="UP000199226">
    <property type="component" value="Unassembled WGS sequence"/>
</dbReference>
<evidence type="ECO:0000313" key="6">
    <source>
        <dbReference type="EMBL" id="SDL79308.1"/>
    </source>
</evidence>
<dbReference type="PANTHER" id="PTHR47053:SF1">
    <property type="entry name" value="MUREIN DD-ENDOPEPTIDASE MEPH-RELATED"/>
    <property type="match status" value="1"/>
</dbReference>
<dbReference type="PROSITE" id="PS51935">
    <property type="entry name" value="NLPC_P60"/>
    <property type="match status" value="1"/>
</dbReference>
<keyword evidence="2" id="KW-0645">Protease</keyword>
<dbReference type="SUPFAM" id="SSF54001">
    <property type="entry name" value="Cysteine proteinases"/>
    <property type="match status" value="1"/>
</dbReference>
<dbReference type="GO" id="GO:0006508">
    <property type="term" value="P:proteolysis"/>
    <property type="evidence" value="ECO:0007669"/>
    <property type="project" value="UniProtKB-KW"/>
</dbReference>
<accession>A0A1G9MYK1</accession>
<feature type="domain" description="NlpC/P60" evidence="5">
    <location>
        <begin position="133"/>
        <end position="261"/>
    </location>
</feature>
<dbReference type="STRING" id="990371.SAMN05421813_102164"/>
<name>A0A1G9MYK1_9SPHI</name>
<dbReference type="EMBL" id="FNHH01000002">
    <property type="protein sequence ID" value="SDL79308.1"/>
    <property type="molecule type" value="Genomic_DNA"/>
</dbReference>
<keyword evidence="3" id="KW-0378">Hydrolase</keyword>
<dbReference type="Gene3D" id="2.30.30.40">
    <property type="entry name" value="SH3 Domains"/>
    <property type="match status" value="1"/>
</dbReference>
<dbReference type="InterPro" id="IPR038765">
    <property type="entry name" value="Papain-like_cys_pep_sf"/>
</dbReference>
<keyword evidence="4" id="KW-0788">Thiol protease</keyword>
<keyword evidence="7" id="KW-1185">Reference proteome</keyword>
<comment type="similarity">
    <text evidence="1">Belongs to the peptidase C40 family.</text>
</comment>
<dbReference type="InterPro" id="IPR051202">
    <property type="entry name" value="Peptidase_C40"/>
</dbReference>
<proteinExistence type="inferred from homology"/>
<dbReference type="OrthoDB" id="9813368at2"/>
<evidence type="ECO:0000256" key="3">
    <source>
        <dbReference type="ARBA" id="ARBA00022801"/>
    </source>
</evidence>
<sequence>MNRQFGVCNLSLVPLRTEPSDKSEMCSQMLFGDHFILIEITDKWSRILTAFDEYEGWIDNKQYTQVSQTAFDGLNNFNSILGTEVFHSIVKSDSNSVLKVLAGSTIPHSVDGFFYLGETRYKLDGTSIDPTKSEFRSGVRDAAMFYLDAPYLWGGRSIFGIDCSGFTQLVFKQFGIRLKRDAWQQAEQGELLGFIQESRAGDLAFFDNEDGRITHVGIMLNDQQIIHASGRVRIDSIDTQGIYNAELNRYTHKLRIVKRFS</sequence>
<protein>
    <submittedName>
        <fullName evidence="6">NlpC/P60 family protein</fullName>
    </submittedName>
</protein>
<gene>
    <name evidence="6" type="ORF">SAMN05421813_102164</name>
</gene>
<dbReference type="Pfam" id="PF18348">
    <property type="entry name" value="SH3_16"/>
    <property type="match status" value="1"/>
</dbReference>
<dbReference type="AlphaFoldDB" id="A0A1G9MYK1"/>
<dbReference type="RefSeq" id="WP_090698974.1">
    <property type="nucleotide sequence ID" value="NZ_FNHH01000002.1"/>
</dbReference>
<dbReference type="Pfam" id="PF00877">
    <property type="entry name" value="NLPC_P60"/>
    <property type="match status" value="1"/>
</dbReference>
<dbReference type="InterPro" id="IPR041382">
    <property type="entry name" value="SH3_16"/>
</dbReference>
<evidence type="ECO:0000256" key="2">
    <source>
        <dbReference type="ARBA" id="ARBA00022670"/>
    </source>
</evidence>
<dbReference type="Gene3D" id="3.90.1720.10">
    <property type="entry name" value="endopeptidase domain like (from Nostoc punctiforme)"/>
    <property type="match status" value="1"/>
</dbReference>
<evidence type="ECO:0000313" key="7">
    <source>
        <dbReference type="Proteomes" id="UP000199226"/>
    </source>
</evidence>
<dbReference type="PANTHER" id="PTHR47053">
    <property type="entry name" value="MUREIN DD-ENDOPEPTIDASE MEPH-RELATED"/>
    <property type="match status" value="1"/>
</dbReference>
<evidence type="ECO:0000256" key="4">
    <source>
        <dbReference type="ARBA" id="ARBA00022807"/>
    </source>
</evidence>